<dbReference type="PANTHER" id="PTHR47003:SF2">
    <property type="entry name" value="OS01G0970900 PROTEIN"/>
    <property type="match status" value="1"/>
</dbReference>
<sequence length="87" mass="10428">MVKENAKDSIFQKVAEMILRDEWDNEIEKELDEFWGVVEEMKGEGSEMDIDMYIKISNNFLKFMMLEDAVKLYEFMMNVPYKPSEQD</sequence>
<organism evidence="1 2">
    <name type="scientific">Hibiscus sabdariffa</name>
    <name type="common">roselle</name>
    <dbReference type="NCBI Taxonomy" id="183260"/>
    <lineage>
        <taxon>Eukaryota</taxon>
        <taxon>Viridiplantae</taxon>
        <taxon>Streptophyta</taxon>
        <taxon>Embryophyta</taxon>
        <taxon>Tracheophyta</taxon>
        <taxon>Spermatophyta</taxon>
        <taxon>Magnoliopsida</taxon>
        <taxon>eudicotyledons</taxon>
        <taxon>Gunneridae</taxon>
        <taxon>Pentapetalae</taxon>
        <taxon>rosids</taxon>
        <taxon>malvids</taxon>
        <taxon>Malvales</taxon>
        <taxon>Malvaceae</taxon>
        <taxon>Malvoideae</taxon>
        <taxon>Hibiscus</taxon>
    </lineage>
</organism>
<reference evidence="1 2" key="1">
    <citation type="journal article" date="2024" name="G3 (Bethesda)">
        <title>Genome assembly of Hibiscus sabdariffa L. provides insights into metabolisms of medicinal natural products.</title>
        <authorList>
            <person name="Kim T."/>
        </authorList>
    </citation>
    <scope>NUCLEOTIDE SEQUENCE [LARGE SCALE GENOMIC DNA]</scope>
    <source>
        <strain evidence="1">TK-2024</strain>
        <tissue evidence="1">Old leaves</tissue>
    </source>
</reference>
<comment type="caution">
    <text evidence="1">The sequence shown here is derived from an EMBL/GenBank/DDBJ whole genome shotgun (WGS) entry which is preliminary data.</text>
</comment>
<accession>A0ABR2CMS4</accession>
<evidence type="ECO:0000313" key="1">
    <source>
        <dbReference type="EMBL" id="KAK8520790.1"/>
    </source>
</evidence>
<dbReference type="PANTHER" id="PTHR47003">
    <property type="entry name" value="OS01G0970900 PROTEIN"/>
    <property type="match status" value="1"/>
</dbReference>
<dbReference type="InterPro" id="IPR044578">
    <property type="entry name" value="BIR6-like"/>
</dbReference>
<evidence type="ECO:0000313" key="2">
    <source>
        <dbReference type="Proteomes" id="UP001472677"/>
    </source>
</evidence>
<gene>
    <name evidence="1" type="ORF">V6N12_004717</name>
</gene>
<protein>
    <submittedName>
        <fullName evidence="1">Uncharacterized protein</fullName>
    </submittedName>
</protein>
<dbReference type="Proteomes" id="UP001472677">
    <property type="component" value="Unassembled WGS sequence"/>
</dbReference>
<dbReference type="EMBL" id="JBBPBM010000048">
    <property type="protein sequence ID" value="KAK8520790.1"/>
    <property type="molecule type" value="Genomic_DNA"/>
</dbReference>
<keyword evidence="2" id="KW-1185">Reference proteome</keyword>
<name>A0ABR2CMS4_9ROSI</name>
<proteinExistence type="predicted"/>